<keyword evidence="3" id="KW-1185">Reference proteome</keyword>
<dbReference type="InterPro" id="IPR007404">
    <property type="entry name" value="YdjM-like"/>
</dbReference>
<feature type="transmembrane region" description="Helical" evidence="1">
    <location>
        <begin position="162"/>
        <end position="178"/>
    </location>
</feature>
<dbReference type="AlphaFoldDB" id="A0A6A9QNZ8"/>
<sequence>MNLHTHITFALAISLVLFHGNLELAILVGIGAALPDLDREYVFTSRAIFSRFQLHRALFHNLFFAGIILFFNQYLGLGVLLHMALDLLTSPTDRGIELLFPFGRFIKNFKIDYEGNIKRSKSFMWLLEDPIVLINRTSDIGLRESKGMPWLRVYGPFKNSRLADWTIFYTSFIFIQLFEANNLIGWWEDFIKILFLKYTFITIGIILFYGVGEVWRKRLQFIRLTNFAKAIIAGTMTLGVALLIFQGLELYDPFHLNSYLIKATALAFLSFILGILIAAIHLRLKFKEIVM</sequence>
<dbReference type="Pfam" id="PF04307">
    <property type="entry name" value="YdjM"/>
    <property type="match status" value="1"/>
</dbReference>
<keyword evidence="1" id="KW-1133">Transmembrane helix</keyword>
<evidence type="ECO:0000256" key="1">
    <source>
        <dbReference type="SAM" id="Phobius"/>
    </source>
</evidence>
<gene>
    <name evidence="2" type="ORF">GC250_06050</name>
</gene>
<feature type="transmembrane region" description="Helical" evidence="1">
    <location>
        <begin position="190"/>
        <end position="215"/>
    </location>
</feature>
<feature type="transmembrane region" description="Helical" evidence="1">
    <location>
        <begin position="62"/>
        <end position="85"/>
    </location>
</feature>
<evidence type="ECO:0000313" key="3">
    <source>
        <dbReference type="Proteomes" id="UP000470772"/>
    </source>
</evidence>
<dbReference type="EMBL" id="WGGD01000005">
    <property type="protein sequence ID" value="MUN29005.1"/>
    <property type="molecule type" value="Genomic_DNA"/>
</dbReference>
<feature type="transmembrane region" description="Helical" evidence="1">
    <location>
        <begin position="7"/>
        <end position="34"/>
    </location>
</feature>
<dbReference type="Proteomes" id="UP000470772">
    <property type="component" value="Unassembled WGS sequence"/>
</dbReference>
<dbReference type="GO" id="GO:0016787">
    <property type="term" value="F:hydrolase activity"/>
    <property type="evidence" value="ECO:0007669"/>
    <property type="project" value="UniProtKB-KW"/>
</dbReference>
<feature type="transmembrane region" description="Helical" evidence="1">
    <location>
        <begin position="260"/>
        <end position="282"/>
    </location>
</feature>
<dbReference type="RefSeq" id="WP_156016572.1">
    <property type="nucleotide sequence ID" value="NZ_WGGD01000005.1"/>
</dbReference>
<keyword evidence="1" id="KW-0472">Membrane</keyword>
<name>A0A6A9QNZ8_SULME</name>
<reference evidence="2 3" key="1">
    <citation type="submission" date="2019-10" db="EMBL/GenBank/DDBJ databases">
        <title>Sequencing and Assembly of Multiple Reported Metal-Biooxidizing Members of the Extremely Thermoacidophilic Archaeal Family Sulfolobaceae.</title>
        <authorList>
            <person name="Counts J.A."/>
            <person name="Kelly R.M."/>
        </authorList>
    </citation>
    <scope>NUCLEOTIDE SEQUENCE [LARGE SCALE GENOMIC DNA]</scope>
    <source>
        <strain evidence="2 3">DSM 6482</strain>
    </source>
</reference>
<keyword evidence="1" id="KW-0812">Transmembrane</keyword>
<feature type="transmembrane region" description="Helical" evidence="1">
    <location>
        <begin position="227"/>
        <end position="248"/>
    </location>
</feature>
<evidence type="ECO:0000313" key="2">
    <source>
        <dbReference type="EMBL" id="MUN29005.1"/>
    </source>
</evidence>
<comment type="caution">
    <text evidence="2">The sequence shown here is derived from an EMBL/GenBank/DDBJ whole genome shotgun (WGS) entry which is preliminary data.</text>
</comment>
<organism evidence="2 3">
    <name type="scientific">Sulfuracidifex metallicus DSM 6482 = JCM 9184</name>
    <dbReference type="NCBI Taxonomy" id="523847"/>
    <lineage>
        <taxon>Archaea</taxon>
        <taxon>Thermoproteota</taxon>
        <taxon>Thermoprotei</taxon>
        <taxon>Sulfolobales</taxon>
        <taxon>Sulfolobaceae</taxon>
        <taxon>Sulfuracidifex</taxon>
    </lineage>
</organism>
<accession>A0A6A9QNZ8</accession>
<protein>
    <submittedName>
        <fullName evidence="2">Metal-dependent hydrolase</fullName>
    </submittedName>
</protein>
<keyword evidence="2" id="KW-0378">Hydrolase</keyword>
<proteinExistence type="predicted"/>